<sequence>MASVTIRKLDDDVKAKLKQRAARNGRSLETELREALVALADAEPKDHRNMAERIRDRIEPLGGVDLQGFPKTPIPAPIVFDE</sequence>
<dbReference type="AlphaFoldDB" id="A0A2W5M9W8"/>
<evidence type="ECO:0000313" key="2">
    <source>
        <dbReference type="EMBL" id="PZQ14213.1"/>
    </source>
</evidence>
<dbReference type="InterPro" id="IPR013321">
    <property type="entry name" value="Arc_rbn_hlx_hlx"/>
</dbReference>
<feature type="domain" description="Antitoxin FitA-like ribbon-helix-helix" evidence="1">
    <location>
        <begin position="2"/>
        <end position="38"/>
    </location>
</feature>
<evidence type="ECO:0000313" key="3">
    <source>
        <dbReference type="Proteomes" id="UP000249577"/>
    </source>
</evidence>
<gene>
    <name evidence="2" type="ORF">DI565_12330</name>
</gene>
<dbReference type="InterPro" id="IPR053853">
    <property type="entry name" value="FitA-like_RHH"/>
</dbReference>
<dbReference type="Proteomes" id="UP000249577">
    <property type="component" value="Unassembled WGS sequence"/>
</dbReference>
<organism evidence="2 3">
    <name type="scientific">Ancylobacter novellus</name>
    <name type="common">Thiobacillus novellus</name>
    <dbReference type="NCBI Taxonomy" id="921"/>
    <lineage>
        <taxon>Bacteria</taxon>
        <taxon>Pseudomonadati</taxon>
        <taxon>Pseudomonadota</taxon>
        <taxon>Alphaproteobacteria</taxon>
        <taxon>Hyphomicrobiales</taxon>
        <taxon>Xanthobacteraceae</taxon>
        <taxon>Ancylobacter</taxon>
    </lineage>
</organism>
<accession>A0A2W5M9W8</accession>
<dbReference type="SUPFAM" id="SSF47598">
    <property type="entry name" value="Ribbon-helix-helix"/>
    <property type="match status" value="1"/>
</dbReference>
<evidence type="ECO:0000259" key="1">
    <source>
        <dbReference type="Pfam" id="PF22513"/>
    </source>
</evidence>
<comment type="caution">
    <text evidence="2">The sequence shown here is derived from an EMBL/GenBank/DDBJ whole genome shotgun (WGS) entry which is preliminary data.</text>
</comment>
<protein>
    <submittedName>
        <fullName evidence="2">Plasmid stabilization protein</fullName>
    </submittedName>
</protein>
<proteinExistence type="predicted"/>
<dbReference type="InterPro" id="IPR010985">
    <property type="entry name" value="Ribbon_hlx_hlx"/>
</dbReference>
<reference evidence="2 3" key="1">
    <citation type="submission" date="2017-08" db="EMBL/GenBank/DDBJ databases">
        <title>Infants hospitalized years apart are colonized by the same room-sourced microbial strains.</title>
        <authorList>
            <person name="Brooks B."/>
            <person name="Olm M.R."/>
            <person name="Firek B.A."/>
            <person name="Baker R."/>
            <person name="Thomas B.C."/>
            <person name="Morowitz M.J."/>
            <person name="Banfield J.F."/>
        </authorList>
    </citation>
    <scope>NUCLEOTIDE SEQUENCE [LARGE SCALE GENOMIC DNA]</scope>
    <source>
        <strain evidence="2">S2_005_003_R2_43</strain>
    </source>
</reference>
<dbReference type="EMBL" id="QFPN01000006">
    <property type="protein sequence ID" value="PZQ14213.1"/>
    <property type="molecule type" value="Genomic_DNA"/>
</dbReference>
<dbReference type="GO" id="GO:0006355">
    <property type="term" value="P:regulation of DNA-templated transcription"/>
    <property type="evidence" value="ECO:0007669"/>
    <property type="project" value="InterPro"/>
</dbReference>
<name>A0A2W5M9W8_ANCNO</name>
<dbReference type="Pfam" id="PF22513">
    <property type="entry name" value="FitA-like_RHH"/>
    <property type="match status" value="1"/>
</dbReference>
<dbReference type="Gene3D" id="1.10.1220.10">
    <property type="entry name" value="Met repressor-like"/>
    <property type="match status" value="1"/>
</dbReference>